<evidence type="ECO:0000256" key="4">
    <source>
        <dbReference type="SAM" id="Phobius"/>
    </source>
</evidence>
<dbReference type="PRINTS" id="PR00420">
    <property type="entry name" value="RNGMNOXGNASE"/>
</dbReference>
<organism evidence="6 7">
    <name type="scientific">Exophiala sideris</name>
    <dbReference type="NCBI Taxonomy" id="1016849"/>
    <lineage>
        <taxon>Eukaryota</taxon>
        <taxon>Fungi</taxon>
        <taxon>Dikarya</taxon>
        <taxon>Ascomycota</taxon>
        <taxon>Pezizomycotina</taxon>
        <taxon>Eurotiomycetes</taxon>
        <taxon>Chaetothyriomycetidae</taxon>
        <taxon>Chaetothyriales</taxon>
        <taxon>Herpotrichiellaceae</taxon>
        <taxon>Exophiala</taxon>
    </lineage>
</organism>
<protein>
    <recommendedName>
        <fullName evidence="5">FAD-binding domain-containing protein</fullName>
    </recommendedName>
</protein>
<reference evidence="6 7" key="1">
    <citation type="submission" date="2023-08" db="EMBL/GenBank/DDBJ databases">
        <title>Black Yeasts Isolated from many extreme environments.</title>
        <authorList>
            <person name="Coleine C."/>
            <person name="Stajich J.E."/>
            <person name="Selbmann L."/>
        </authorList>
    </citation>
    <scope>NUCLEOTIDE SEQUENCE [LARGE SCALE GENOMIC DNA]</scope>
    <source>
        <strain evidence="6 7">CCFEE 6328</strain>
    </source>
</reference>
<dbReference type="PANTHER" id="PTHR46720">
    <property type="entry name" value="HYDROXYLASE, PUTATIVE (AFU_ORTHOLOGUE AFUA_3G01460)-RELATED"/>
    <property type="match status" value="1"/>
</dbReference>
<dbReference type="Proteomes" id="UP001345691">
    <property type="component" value="Unassembled WGS sequence"/>
</dbReference>
<dbReference type="EMBL" id="JAVRRF010000006">
    <property type="protein sequence ID" value="KAK5063738.1"/>
    <property type="molecule type" value="Genomic_DNA"/>
</dbReference>
<keyword evidence="4" id="KW-0472">Membrane</keyword>
<keyword evidence="2" id="KW-0274">FAD</keyword>
<keyword evidence="7" id="KW-1185">Reference proteome</keyword>
<keyword evidence="4" id="KW-0812">Transmembrane</keyword>
<dbReference type="SUPFAM" id="SSF51905">
    <property type="entry name" value="FAD/NAD(P)-binding domain"/>
    <property type="match status" value="1"/>
</dbReference>
<evidence type="ECO:0000256" key="1">
    <source>
        <dbReference type="ARBA" id="ARBA00022630"/>
    </source>
</evidence>
<keyword evidence="3" id="KW-0560">Oxidoreductase</keyword>
<comment type="caution">
    <text evidence="6">The sequence shown here is derived from an EMBL/GenBank/DDBJ whole genome shotgun (WGS) entry which is preliminary data.</text>
</comment>
<feature type="transmembrane region" description="Helical" evidence="4">
    <location>
        <begin position="6"/>
        <end position="26"/>
    </location>
</feature>
<evidence type="ECO:0000313" key="6">
    <source>
        <dbReference type="EMBL" id="KAK5063738.1"/>
    </source>
</evidence>
<evidence type="ECO:0000256" key="3">
    <source>
        <dbReference type="ARBA" id="ARBA00023002"/>
    </source>
</evidence>
<evidence type="ECO:0000313" key="7">
    <source>
        <dbReference type="Proteomes" id="UP001345691"/>
    </source>
</evidence>
<dbReference type="PANTHER" id="PTHR46720:SF3">
    <property type="entry name" value="FAD-BINDING DOMAIN-CONTAINING PROTEIN-RELATED"/>
    <property type="match status" value="1"/>
</dbReference>
<accession>A0ABR0JIA1</accession>
<dbReference type="InterPro" id="IPR036188">
    <property type="entry name" value="FAD/NAD-bd_sf"/>
</dbReference>
<keyword evidence="4" id="KW-1133">Transmembrane helix</keyword>
<evidence type="ECO:0000259" key="5">
    <source>
        <dbReference type="Pfam" id="PF01494"/>
    </source>
</evidence>
<evidence type="ECO:0000256" key="2">
    <source>
        <dbReference type="ARBA" id="ARBA00022827"/>
    </source>
</evidence>
<dbReference type="InterPro" id="IPR002938">
    <property type="entry name" value="FAD-bd"/>
</dbReference>
<name>A0ABR0JIA1_9EURO</name>
<sequence>MTDDTRLHVAIIGAGIGGLALAMALYKKGISFTLYEEANEYSAVGAGIGFAPNGLRAMDLIEPGFRPKYEKICIGNKPADAQDVFFEGLLLEEDLGQDQPWSGNLKSAWGHPDFVRKSAHRKTLLDIMTSFIPSEKVKFNRRLIKIEQYPNKVVLKFADGESAESSILAGADGINSTVRGHVLSPLYPKQVAPVYAGAYCYRGVIPMSEAEKILGDLTDIAKFYFGYKRSAEFNFLLCKVDDDGWKMNNAVTERVSYETMMGDFQGKDVDERFRQLLAMCQPIKWGFFHHLHTSTYYRDRVALLGDSAHASLPFQAAGAAQGVEDAWVLSSIIVELAKFPKSAASLGPEITAGLAAYDSVRRPRAQLQLEKAAEVGRMIFFQHEEAGSDMYKILPRLQQGHFNWLWFHDIDTDAQKALSKMKEAKV</sequence>
<feature type="domain" description="FAD-binding" evidence="5">
    <location>
        <begin position="7"/>
        <end position="181"/>
    </location>
</feature>
<feature type="domain" description="FAD-binding" evidence="5">
    <location>
        <begin position="291"/>
        <end position="367"/>
    </location>
</feature>
<dbReference type="Gene3D" id="3.50.50.60">
    <property type="entry name" value="FAD/NAD(P)-binding domain"/>
    <property type="match status" value="1"/>
</dbReference>
<proteinExistence type="predicted"/>
<dbReference type="Pfam" id="PF01494">
    <property type="entry name" value="FAD_binding_3"/>
    <property type="match status" value="2"/>
</dbReference>
<gene>
    <name evidence="6" type="ORF">LTR69_003503</name>
</gene>
<keyword evidence="1" id="KW-0285">Flavoprotein</keyword>
<dbReference type="InterPro" id="IPR051104">
    <property type="entry name" value="FAD_monoxygenase"/>
</dbReference>